<dbReference type="GO" id="GO:0003677">
    <property type="term" value="F:DNA binding"/>
    <property type="evidence" value="ECO:0007669"/>
    <property type="project" value="InterPro"/>
</dbReference>
<accession>A0A285B8M8</accession>
<evidence type="ECO:0008006" key="4">
    <source>
        <dbReference type="Google" id="ProtNLM"/>
    </source>
</evidence>
<evidence type="ECO:0000313" key="2">
    <source>
        <dbReference type="EMBL" id="SNU37198.1"/>
    </source>
</evidence>
<evidence type="ECO:0000313" key="3">
    <source>
        <dbReference type="Proteomes" id="UP000220639"/>
    </source>
</evidence>
<organism evidence="2 3">
    <name type="scientific">Klebsiella grimontii</name>
    <dbReference type="NCBI Taxonomy" id="2058152"/>
    <lineage>
        <taxon>Bacteria</taxon>
        <taxon>Pseudomonadati</taxon>
        <taxon>Pseudomonadota</taxon>
        <taxon>Gammaproteobacteria</taxon>
        <taxon>Enterobacterales</taxon>
        <taxon>Enterobacteriaceae</taxon>
        <taxon>Klebsiella/Raoultella group</taxon>
        <taxon>Klebsiella</taxon>
    </lineage>
</organism>
<name>A0A285B8M8_9ENTR</name>
<dbReference type="Pfam" id="PF02583">
    <property type="entry name" value="Trns_repr_metal"/>
    <property type="match status" value="1"/>
</dbReference>
<protein>
    <recommendedName>
        <fullName evidence="4">Metal resistance protein</fullName>
    </recommendedName>
</protein>
<dbReference type="EMBL" id="FZTC01000026">
    <property type="protein sequence ID" value="SNU37198.1"/>
    <property type="molecule type" value="Genomic_DNA"/>
</dbReference>
<dbReference type="GO" id="GO:0046872">
    <property type="term" value="F:metal ion binding"/>
    <property type="evidence" value="ECO:0007669"/>
    <property type="project" value="InterPro"/>
</dbReference>
<dbReference type="CDD" id="cd10154">
    <property type="entry name" value="NreA-like_DUF156"/>
    <property type="match status" value="1"/>
</dbReference>
<sequence length="89" mass="10042">MTVHASHPDIIKRLKRAAGHLKSTIQMLEDEKACLDIAQQLYAVEKAITNAKRTLIHDHLDHCLEDALHADHGGSDTTLNEFKEITKYL</sequence>
<dbReference type="InterPro" id="IPR003735">
    <property type="entry name" value="Metal_Tscrpt_repr"/>
</dbReference>
<dbReference type="Gene3D" id="1.20.58.1000">
    <property type="entry name" value="Metal-sensitive repressor, helix protomer"/>
    <property type="match status" value="1"/>
</dbReference>
<proteinExistence type="inferred from homology"/>
<gene>
    <name evidence="2" type="ORF">KOSB73_320036</name>
</gene>
<dbReference type="Proteomes" id="UP000220639">
    <property type="component" value="Unassembled WGS sequence"/>
</dbReference>
<dbReference type="GO" id="GO:0045892">
    <property type="term" value="P:negative regulation of DNA-templated transcription"/>
    <property type="evidence" value="ECO:0007669"/>
    <property type="project" value="UniProtKB-ARBA"/>
</dbReference>
<dbReference type="PANTHER" id="PTHR33677">
    <property type="entry name" value="TRANSCRIPTIONAL REPRESSOR FRMR-RELATED"/>
    <property type="match status" value="1"/>
</dbReference>
<dbReference type="RefSeq" id="WP_004118712.1">
    <property type="nucleotide sequence ID" value="NZ_CABHBS010000017.1"/>
</dbReference>
<reference evidence="3" key="1">
    <citation type="submission" date="2017-08" db="EMBL/GenBank/DDBJ databases">
        <authorList>
            <person name="Brisse S."/>
        </authorList>
    </citation>
    <scope>NUCLEOTIDE SEQUENCE [LARGE SCALE GENOMIC DNA]</scope>
    <source>
        <strain evidence="3">06D021</strain>
    </source>
</reference>
<dbReference type="AlphaFoldDB" id="A0A285B8M8"/>
<comment type="similarity">
    <text evidence="1">Belongs to the FrmR/RcnR family.</text>
</comment>
<evidence type="ECO:0000256" key="1">
    <source>
        <dbReference type="ARBA" id="ARBA00005260"/>
    </source>
</evidence>
<dbReference type="InterPro" id="IPR038390">
    <property type="entry name" value="Metal_Tscrpt_repr_sf"/>
</dbReference>